<gene>
    <name evidence="1" type="ORF">GCM10023224_16110</name>
</gene>
<proteinExistence type="predicted"/>
<evidence type="ECO:0000313" key="1">
    <source>
        <dbReference type="EMBL" id="GAA4936072.1"/>
    </source>
</evidence>
<dbReference type="InterPro" id="IPR006764">
    <property type="entry name" value="SAM_dep_MeTrfase_SAV2177_type"/>
</dbReference>
<dbReference type="RefSeq" id="WP_345556074.1">
    <property type="nucleotide sequence ID" value="NZ_BAABIK010000006.1"/>
</dbReference>
<sequence>MNNTGPEPTFALPTVASPARLYDVYLGGKNNYPVDRDLAAQIEAEVPEIKPMARANRRFLGSTVDHMARQGVDQFLDIGSGLPAQNPVHEVARHHHPGARVVYVDYDATVRVHAEALLAEEPDITGVVQADMRDPETIFAHPELVDRLDLERPVGLLLVAMLHFLTDDENPAGLLQRYLDHLPTGSYVTISHVESDTAPDRAAALEHFYESATSALRARSHAEIARFFDGLEMVDPPGLAHIGTWRSRLTPMTDDETPIPAEQAWGLGGLARLTSRR</sequence>
<dbReference type="SUPFAM" id="SSF53335">
    <property type="entry name" value="S-adenosyl-L-methionine-dependent methyltransferases"/>
    <property type="match status" value="1"/>
</dbReference>
<dbReference type="InterPro" id="IPR029063">
    <property type="entry name" value="SAM-dependent_MTases_sf"/>
</dbReference>
<keyword evidence="1" id="KW-0808">Transferase</keyword>
<protein>
    <submittedName>
        <fullName evidence="1">SAM-dependent methyltransferase</fullName>
    </submittedName>
</protein>
<dbReference type="GO" id="GO:0032259">
    <property type="term" value="P:methylation"/>
    <property type="evidence" value="ECO:0007669"/>
    <property type="project" value="UniProtKB-KW"/>
</dbReference>
<comment type="caution">
    <text evidence="1">The sequence shown here is derived from an EMBL/GenBank/DDBJ whole genome shotgun (WGS) entry which is preliminary data.</text>
</comment>
<dbReference type="PIRSF" id="PIRSF017393">
    <property type="entry name" value="MTase_SAV2177"/>
    <property type="match status" value="1"/>
</dbReference>
<dbReference type="Gene3D" id="3.40.50.150">
    <property type="entry name" value="Vaccinia Virus protein VP39"/>
    <property type="match status" value="1"/>
</dbReference>
<dbReference type="Proteomes" id="UP001499993">
    <property type="component" value="Unassembled WGS sequence"/>
</dbReference>
<organism evidence="1 2">
    <name type="scientific">Streptomonospora halophila</name>
    <dbReference type="NCBI Taxonomy" id="427369"/>
    <lineage>
        <taxon>Bacteria</taxon>
        <taxon>Bacillati</taxon>
        <taxon>Actinomycetota</taxon>
        <taxon>Actinomycetes</taxon>
        <taxon>Streptosporangiales</taxon>
        <taxon>Nocardiopsidaceae</taxon>
        <taxon>Streptomonospora</taxon>
    </lineage>
</organism>
<dbReference type="EMBL" id="BAABIK010000006">
    <property type="protein sequence ID" value="GAA4936072.1"/>
    <property type="molecule type" value="Genomic_DNA"/>
</dbReference>
<keyword evidence="2" id="KW-1185">Reference proteome</keyword>
<dbReference type="GO" id="GO:0008168">
    <property type="term" value="F:methyltransferase activity"/>
    <property type="evidence" value="ECO:0007669"/>
    <property type="project" value="UniProtKB-KW"/>
</dbReference>
<keyword evidence="1" id="KW-0489">Methyltransferase</keyword>
<accession>A0ABP9GEA8</accession>
<name>A0ABP9GEA8_9ACTN</name>
<reference evidence="2" key="1">
    <citation type="journal article" date="2019" name="Int. J. Syst. Evol. Microbiol.">
        <title>The Global Catalogue of Microorganisms (GCM) 10K type strain sequencing project: providing services to taxonomists for standard genome sequencing and annotation.</title>
        <authorList>
            <consortium name="The Broad Institute Genomics Platform"/>
            <consortium name="The Broad Institute Genome Sequencing Center for Infectious Disease"/>
            <person name="Wu L."/>
            <person name="Ma J."/>
        </authorList>
    </citation>
    <scope>NUCLEOTIDE SEQUENCE [LARGE SCALE GENOMIC DNA]</scope>
    <source>
        <strain evidence="2">JCM 18123</strain>
    </source>
</reference>
<evidence type="ECO:0000313" key="2">
    <source>
        <dbReference type="Proteomes" id="UP001499993"/>
    </source>
</evidence>
<dbReference type="Pfam" id="PF04672">
    <property type="entry name" value="Methyltransf_19"/>
    <property type="match status" value="1"/>
</dbReference>